<keyword evidence="1" id="KW-0812">Transmembrane</keyword>
<accession>A0A1G2MFJ5</accession>
<dbReference type="Pfam" id="PF18920">
    <property type="entry name" value="DUF5671"/>
    <property type="match status" value="1"/>
</dbReference>
<dbReference type="Proteomes" id="UP000177130">
    <property type="component" value="Unassembled WGS sequence"/>
</dbReference>
<name>A0A1G2MFJ5_9BACT</name>
<feature type="transmembrane region" description="Helical" evidence="1">
    <location>
        <begin position="65"/>
        <end position="87"/>
    </location>
</feature>
<comment type="caution">
    <text evidence="3">The sequence shown here is derived from an EMBL/GenBank/DDBJ whole genome shotgun (WGS) entry which is preliminary data.</text>
</comment>
<reference evidence="3 4" key="1">
    <citation type="journal article" date="2016" name="Nat. Commun.">
        <title>Thousands of microbial genomes shed light on interconnected biogeochemical processes in an aquifer system.</title>
        <authorList>
            <person name="Anantharaman K."/>
            <person name="Brown C.T."/>
            <person name="Hug L.A."/>
            <person name="Sharon I."/>
            <person name="Castelle C.J."/>
            <person name="Probst A.J."/>
            <person name="Thomas B.C."/>
            <person name="Singh A."/>
            <person name="Wilkins M.J."/>
            <person name="Karaoz U."/>
            <person name="Brodie E.L."/>
            <person name="Williams K.H."/>
            <person name="Hubbard S.S."/>
            <person name="Banfield J.F."/>
        </authorList>
    </citation>
    <scope>NUCLEOTIDE SEQUENCE [LARGE SCALE GENOMIC DNA]</scope>
</reference>
<keyword evidence="1" id="KW-1133">Transmembrane helix</keyword>
<evidence type="ECO:0000313" key="4">
    <source>
        <dbReference type="Proteomes" id="UP000177130"/>
    </source>
</evidence>
<sequence length="327" mass="36998">MNTNMENKNVSGTRQVGVTPKDFFLNVGWLIALYAGVISLLNLLFETINRVFPDPLVRMQYPEGYSGPIQASIATLVVFFPIYILITRYIRKSFETDPARREFWVRKWLVYLTLFLSILAAVIDLILLINRFLDGNLATQFLLKVLALLIVVGAVFGYYFYDLRNEGVINKVGNYFAIGTSILVVASLVWAFTVIGSPMTERLRRFDDQKVNDLENIKNNVVFFWQAKGKLPENLAALSDSISGYKAPVDPATEAPYEFKVLGPKSFELCATFSLPGREGTYSPYETIVRGNDSWKHGEGRTCFERVVDEELYPVKPKGTVVPKPVY</sequence>
<dbReference type="AlphaFoldDB" id="A0A1G2MFJ5"/>
<feature type="transmembrane region" description="Helical" evidence="1">
    <location>
        <begin position="173"/>
        <end position="195"/>
    </location>
</feature>
<feature type="transmembrane region" description="Helical" evidence="1">
    <location>
        <begin position="141"/>
        <end position="161"/>
    </location>
</feature>
<feature type="transmembrane region" description="Helical" evidence="1">
    <location>
        <begin position="108"/>
        <end position="129"/>
    </location>
</feature>
<evidence type="ECO:0000259" key="2">
    <source>
        <dbReference type="Pfam" id="PF18920"/>
    </source>
</evidence>
<dbReference type="STRING" id="1802306.A3C72_01300"/>
<feature type="transmembrane region" description="Helical" evidence="1">
    <location>
        <begin position="23"/>
        <end position="45"/>
    </location>
</feature>
<keyword evidence="1" id="KW-0472">Membrane</keyword>
<dbReference type="InterPro" id="IPR043728">
    <property type="entry name" value="DUF5671"/>
</dbReference>
<protein>
    <recommendedName>
        <fullName evidence="2">DUF5671 domain-containing protein</fullName>
    </recommendedName>
</protein>
<proteinExistence type="predicted"/>
<dbReference type="EMBL" id="MHRK01000049">
    <property type="protein sequence ID" value="OHA22676.1"/>
    <property type="molecule type" value="Genomic_DNA"/>
</dbReference>
<feature type="domain" description="DUF5671" evidence="2">
    <location>
        <begin position="23"/>
        <end position="155"/>
    </location>
</feature>
<evidence type="ECO:0000256" key="1">
    <source>
        <dbReference type="SAM" id="Phobius"/>
    </source>
</evidence>
<gene>
    <name evidence="3" type="ORF">A3C72_01300</name>
</gene>
<evidence type="ECO:0000313" key="3">
    <source>
        <dbReference type="EMBL" id="OHA22676.1"/>
    </source>
</evidence>
<organism evidence="3 4">
    <name type="scientific">Candidatus Taylorbacteria bacterium RIFCSPHIGHO2_02_FULL_43_32b</name>
    <dbReference type="NCBI Taxonomy" id="1802306"/>
    <lineage>
        <taxon>Bacteria</taxon>
        <taxon>Candidatus Tayloriibacteriota</taxon>
    </lineage>
</organism>